<dbReference type="HOGENOM" id="CLU_2310458_0_0_1"/>
<protein>
    <submittedName>
        <fullName evidence="2">Uncharacterized protein</fullName>
    </submittedName>
</protein>
<evidence type="ECO:0000313" key="2">
    <source>
        <dbReference type="EnsemblPlants" id="OGLUM11G18470.1"/>
    </source>
</evidence>
<organism evidence="2">
    <name type="scientific">Oryza glumipatula</name>
    <dbReference type="NCBI Taxonomy" id="40148"/>
    <lineage>
        <taxon>Eukaryota</taxon>
        <taxon>Viridiplantae</taxon>
        <taxon>Streptophyta</taxon>
        <taxon>Embryophyta</taxon>
        <taxon>Tracheophyta</taxon>
        <taxon>Spermatophyta</taxon>
        <taxon>Magnoliopsida</taxon>
        <taxon>Liliopsida</taxon>
        <taxon>Poales</taxon>
        <taxon>Poaceae</taxon>
        <taxon>BOP clade</taxon>
        <taxon>Oryzoideae</taxon>
        <taxon>Oryzeae</taxon>
        <taxon>Oryzinae</taxon>
        <taxon>Oryza</taxon>
    </lineage>
</organism>
<accession>A0A0E0BKY7</accession>
<feature type="region of interest" description="Disordered" evidence="1">
    <location>
        <begin position="1"/>
        <end position="100"/>
    </location>
</feature>
<evidence type="ECO:0000313" key="3">
    <source>
        <dbReference type="Proteomes" id="UP000026961"/>
    </source>
</evidence>
<reference evidence="2" key="2">
    <citation type="submission" date="2018-05" db="EMBL/GenBank/DDBJ databases">
        <title>OgluRS3 (Oryza glumaepatula Reference Sequence Version 3).</title>
        <authorList>
            <person name="Zhang J."/>
            <person name="Kudrna D."/>
            <person name="Lee S."/>
            <person name="Talag J."/>
            <person name="Welchert J."/>
            <person name="Wing R.A."/>
        </authorList>
    </citation>
    <scope>NUCLEOTIDE SEQUENCE [LARGE SCALE GENOMIC DNA]</scope>
</reference>
<dbReference type="EnsemblPlants" id="OGLUM11G18470.1">
    <property type="protein sequence ID" value="OGLUM11G18470.1"/>
    <property type="gene ID" value="OGLUM11G18470"/>
</dbReference>
<reference evidence="2" key="1">
    <citation type="submission" date="2015-04" db="UniProtKB">
        <authorList>
            <consortium name="EnsemblPlants"/>
        </authorList>
    </citation>
    <scope>IDENTIFICATION</scope>
</reference>
<feature type="compositionally biased region" description="Basic and acidic residues" evidence="1">
    <location>
        <begin position="1"/>
        <end position="29"/>
    </location>
</feature>
<dbReference type="AlphaFoldDB" id="A0A0E0BKY7"/>
<dbReference type="Proteomes" id="UP000026961">
    <property type="component" value="Chromosome 11"/>
</dbReference>
<proteinExistence type="predicted"/>
<keyword evidence="3" id="KW-1185">Reference proteome</keyword>
<dbReference type="Gramene" id="OGLUM11G18470.1">
    <property type="protein sequence ID" value="OGLUM11G18470.1"/>
    <property type="gene ID" value="OGLUM11G18470"/>
</dbReference>
<name>A0A0E0BKY7_9ORYZ</name>
<sequence length="100" mass="10772">MEKVNPRTNHGEVKRGQRTFLTEERRKPVSSDGGVVPCDGVSSRDDGTPCRGGATAGVQAYGDGGATFDVRSADAGSRESSPSREPRRQYAAQMITRMKQ</sequence>
<evidence type="ECO:0000256" key="1">
    <source>
        <dbReference type="SAM" id="MobiDB-lite"/>
    </source>
</evidence>